<dbReference type="OrthoDB" id="5516475at2"/>
<feature type="transmembrane region" description="Helical" evidence="5">
    <location>
        <begin position="311"/>
        <end position="331"/>
    </location>
</feature>
<dbReference type="GO" id="GO:0006596">
    <property type="term" value="P:polyamine biosynthetic process"/>
    <property type="evidence" value="ECO:0007669"/>
    <property type="project" value="UniProtKB-UniRule"/>
</dbReference>
<dbReference type="SUPFAM" id="SSF103473">
    <property type="entry name" value="MFS general substrate transporter"/>
    <property type="match status" value="1"/>
</dbReference>
<dbReference type="SUPFAM" id="SSF53335">
    <property type="entry name" value="S-adenosyl-L-methionine-dependent methyltransferases"/>
    <property type="match status" value="1"/>
</dbReference>
<keyword evidence="5" id="KW-0812">Transmembrane</keyword>
<comment type="similarity">
    <text evidence="1">Belongs to the spermidine/spermine synthase family.</text>
</comment>
<sequence length="1053" mass="115586">MIEGKAEGNAAPSKFACLLFISGACALVYQVVWIRELRLVFGATTSSSAAVLAIFMAGLGIGNVVLGRRIEGTLKPVRFYAMLEFGIAIFAAISPWMIDIARYAYVSVGGQSSLGIGLATMIRLVASAAILAAPTFLMGGTMPAAALAVSVDSDARRKGVAMIYALNTLGAVTGAGLANFVLIEWLGNRSVLWSACFINLLLAVTAIRYSSQLIAIPHTRSAVNPRNAKQAVDEDGAIDQGTENRLPLVCISAAVVGFVFFLMEIVWYRMLGPLLGGTTYTFGLILCVALLGIGVGGALYNLFVRWGKPTLPLLSITCLLEACFIAVPLWFGDQVAMWVLQQQNEVIDSFVDQVWNWFQIASFVILPASIVAGFQFPLLIAVAGKGRQHVAKHVGWTFASNTVGAICGSLAGGFLLMPILTAPGIWRAAIIVLVVWGMVVVTYSRLSRKLFLPFFAFGAVLLLVAIQAEGPTAVWRHAGIGAGRADLEGVGRNAEKNFINAKRRQCIWEAEGVESSVAITATDSLSFIVNGKNDGNAYNDAGTQVGLGLLGPLLHLSPKRGLVIGLGTGETAGWMAACEEVESVDVVELEPVIMHMAEQCRAMNKDALANPKVQTHFNDAREFLLSGRGAYDVIVSEPSNPYRVGIANLYTTEFYSSALDRLTEDGIFLQWLQAYEVDDRTVAIVLKTLRTVFPHVEVWRAKSRDLVLVCGKSRFPIWDDEAFIRRRTQLPAIREGLNLGWRVDDLEGVIAHYVCGLKTVEKWTNDEDIPVNSDDRNLLEYAFAKSLGQKTRFSSEALHRLARTMGDSTPLSKDCLDLKQIARRQLAMNLYLGHEVPAESKNSDDQQLRSEAYRSYLTQNYQEAARLFGGINVDFGCPIERLVYSHTLAETGTSLPTDLMDVLRISNAGEAAAIETVSYMKRNERELGRKAILATILQMQSSPWGSRQLFESVLRNAVDAASTDIDFARLLFSQLKEPFSMYRLEDMRLLTRYVISENLGQAEMIDALSHFEPYVPWKEWLLEERAALYTREGSPFAGRADADLQQFRTWAQR</sequence>
<keyword evidence="3 4" id="KW-0620">Polyamine biosynthesis</keyword>
<protein>
    <submittedName>
        <fullName evidence="7">Spermidine synthase</fullName>
        <ecNumber evidence="7">2.5.1.16</ecNumber>
    </submittedName>
</protein>
<reference evidence="7 8" key="1">
    <citation type="submission" date="2019-02" db="EMBL/GenBank/DDBJ databases">
        <title>Deep-cultivation of Planctomycetes and their phenomic and genomic characterization uncovers novel biology.</title>
        <authorList>
            <person name="Wiegand S."/>
            <person name="Jogler M."/>
            <person name="Boedeker C."/>
            <person name="Pinto D."/>
            <person name="Vollmers J."/>
            <person name="Rivas-Marin E."/>
            <person name="Kohn T."/>
            <person name="Peeters S.H."/>
            <person name="Heuer A."/>
            <person name="Rast P."/>
            <person name="Oberbeckmann S."/>
            <person name="Bunk B."/>
            <person name="Jeske O."/>
            <person name="Meyerdierks A."/>
            <person name="Storesund J.E."/>
            <person name="Kallscheuer N."/>
            <person name="Luecker S."/>
            <person name="Lage O.M."/>
            <person name="Pohl T."/>
            <person name="Merkel B.J."/>
            <person name="Hornburger P."/>
            <person name="Mueller R.-W."/>
            <person name="Bruemmer F."/>
            <person name="Labrenz M."/>
            <person name="Spormann A.M."/>
            <person name="Op Den Camp H."/>
            <person name="Overmann J."/>
            <person name="Amann R."/>
            <person name="Jetten M.S.M."/>
            <person name="Mascher T."/>
            <person name="Medema M.H."/>
            <person name="Devos D.P."/>
            <person name="Kaster A.-K."/>
            <person name="Ovreas L."/>
            <person name="Rohde M."/>
            <person name="Galperin M.Y."/>
            <person name="Jogler C."/>
        </authorList>
    </citation>
    <scope>NUCLEOTIDE SEQUENCE [LARGE SCALE GENOMIC DNA]</scope>
    <source>
        <strain evidence="7 8">Pla52n</strain>
    </source>
</reference>
<feature type="transmembrane region" description="Helical" evidence="5">
    <location>
        <begin position="246"/>
        <end position="268"/>
    </location>
</feature>
<dbReference type="PROSITE" id="PS51006">
    <property type="entry name" value="PABS_2"/>
    <property type="match status" value="1"/>
</dbReference>
<organism evidence="7 8">
    <name type="scientific">Stieleria varia</name>
    <dbReference type="NCBI Taxonomy" id="2528005"/>
    <lineage>
        <taxon>Bacteria</taxon>
        <taxon>Pseudomonadati</taxon>
        <taxon>Planctomycetota</taxon>
        <taxon>Planctomycetia</taxon>
        <taxon>Pirellulales</taxon>
        <taxon>Pirellulaceae</taxon>
        <taxon>Stieleria</taxon>
    </lineage>
</organism>
<dbReference type="PANTHER" id="PTHR43317">
    <property type="entry name" value="THERMOSPERMINE SYNTHASE ACAULIS5"/>
    <property type="match status" value="1"/>
</dbReference>
<feature type="transmembrane region" description="Helical" evidence="5">
    <location>
        <begin position="118"/>
        <end position="149"/>
    </location>
</feature>
<feature type="transmembrane region" description="Helical" evidence="5">
    <location>
        <begin position="425"/>
        <end position="443"/>
    </location>
</feature>
<dbReference type="CDD" id="cd06174">
    <property type="entry name" value="MFS"/>
    <property type="match status" value="1"/>
</dbReference>
<evidence type="ECO:0000256" key="1">
    <source>
        <dbReference type="ARBA" id="ARBA00007867"/>
    </source>
</evidence>
<keyword evidence="5" id="KW-1133">Transmembrane helix</keyword>
<dbReference type="InterPro" id="IPR030374">
    <property type="entry name" value="PABS"/>
</dbReference>
<accession>A0A5C6AYE2</accession>
<dbReference type="AlphaFoldDB" id="A0A5C6AYE2"/>
<proteinExistence type="inferred from homology"/>
<dbReference type="EMBL" id="SJPN01000003">
    <property type="protein sequence ID" value="TWU04983.1"/>
    <property type="molecule type" value="Genomic_DNA"/>
</dbReference>
<dbReference type="Gene3D" id="3.40.50.150">
    <property type="entry name" value="Vaccinia Virus protein VP39"/>
    <property type="match status" value="1"/>
</dbReference>
<dbReference type="NCBIfam" id="NF037959">
    <property type="entry name" value="MFS_SpdSyn"/>
    <property type="match status" value="2"/>
</dbReference>
<feature type="transmembrane region" description="Helical" evidence="5">
    <location>
        <begin position="191"/>
        <end position="210"/>
    </location>
</feature>
<evidence type="ECO:0000256" key="3">
    <source>
        <dbReference type="ARBA" id="ARBA00023115"/>
    </source>
</evidence>
<feature type="transmembrane region" description="Helical" evidence="5">
    <location>
        <begin position="79"/>
        <end position="98"/>
    </location>
</feature>
<gene>
    <name evidence="7" type="primary">speE_1</name>
    <name evidence="7" type="ORF">Pla52n_30280</name>
</gene>
<dbReference type="InterPro" id="IPR036259">
    <property type="entry name" value="MFS_trans_sf"/>
</dbReference>
<name>A0A5C6AYE2_9BACT</name>
<evidence type="ECO:0000256" key="2">
    <source>
        <dbReference type="ARBA" id="ARBA00022679"/>
    </source>
</evidence>
<dbReference type="EC" id="2.5.1.16" evidence="7"/>
<feature type="domain" description="PABS" evidence="6">
    <location>
        <begin position="555"/>
        <end position="719"/>
    </location>
</feature>
<feature type="transmembrane region" description="Helical" evidence="5">
    <location>
        <begin position="450"/>
        <end position="468"/>
    </location>
</feature>
<dbReference type="Proteomes" id="UP000320176">
    <property type="component" value="Unassembled WGS sequence"/>
</dbReference>
<evidence type="ECO:0000313" key="8">
    <source>
        <dbReference type="Proteomes" id="UP000320176"/>
    </source>
</evidence>
<feature type="transmembrane region" description="Helical" evidence="5">
    <location>
        <begin position="280"/>
        <end position="304"/>
    </location>
</feature>
<dbReference type="PANTHER" id="PTHR43317:SF1">
    <property type="entry name" value="THERMOSPERMINE SYNTHASE ACAULIS5"/>
    <property type="match status" value="1"/>
</dbReference>
<dbReference type="GO" id="GO:0004766">
    <property type="term" value="F:spermidine synthase activity"/>
    <property type="evidence" value="ECO:0007669"/>
    <property type="project" value="UniProtKB-EC"/>
</dbReference>
<feature type="transmembrane region" description="Helical" evidence="5">
    <location>
        <begin position="161"/>
        <end position="185"/>
    </location>
</feature>
<feature type="transmembrane region" description="Helical" evidence="5">
    <location>
        <begin position="15"/>
        <end position="34"/>
    </location>
</feature>
<feature type="transmembrane region" description="Helical" evidence="5">
    <location>
        <begin position="394"/>
        <end position="419"/>
    </location>
</feature>
<feature type="transmembrane region" description="Helical" evidence="5">
    <location>
        <begin position="46"/>
        <end position="67"/>
    </location>
</feature>
<keyword evidence="8" id="KW-1185">Reference proteome</keyword>
<comment type="caution">
    <text evidence="7">The sequence shown here is derived from an EMBL/GenBank/DDBJ whole genome shotgun (WGS) entry which is preliminary data.</text>
</comment>
<evidence type="ECO:0000256" key="5">
    <source>
        <dbReference type="SAM" id="Phobius"/>
    </source>
</evidence>
<evidence type="ECO:0000313" key="7">
    <source>
        <dbReference type="EMBL" id="TWU04983.1"/>
    </source>
</evidence>
<comment type="caution">
    <text evidence="4">Lacks conserved residue(s) required for the propagation of feature annotation.</text>
</comment>
<evidence type="ECO:0000256" key="4">
    <source>
        <dbReference type="PROSITE-ProRule" id="PRU00354"/>
    </source>
</evidence>
<dbReference type="RefSeq" id="WP_146520307.1">
    <property type="nucleotide sequence ID" value="NZ_CP151726.1"/>
</dbReference>
<feature type="transmembrane region" description="Helical" evidence="5">
    <location>
        <begin position="357"/>
        <end position="382"/>
    </location>
</feature>
<dbReference type="Pfam" id="PF01564">
    <property type="entry name" value="Spermine_synth"/>
    <property type="match status" value="1"/>
</dbReference>
<keyword evidence="2 4" id="KW-0808">Transferase</keyword>
<keyword evidence="5" id="KW-0472">Membrane</keyword>
<dbReference type="PROSITE" id="PS51257">
    <property type="entry name" value="PROKAR_LIPOPROTEIN"/>
    <property type="match status" value="1"/>
</dbReference>
<dbReference type="InterPro" id="IPR029063">
    <property type="entry name" value="SAM-dependent_MTases_sf"/>
</dbReference>
<evidence type="ECO:0000259" key="6">
    <source>
        <dbReference type="PROSITE" id="PS51006"/>
    </source>
</evidence>